<dbReference type="STRING" id="764103.G7E7J4"/>
<keyword evidence="3 12" id="KW-0813">Transport</keyword>
<keyword evidence="16" id="KW-1185">Reference proteome</keyword>
<comment type="subcellular location">
    <subcellularLocation>
        <location evidence="1 12">Mitochondrion inner membrane</location>
        <topology evidence="1 12">Peripheral membrane protein</topology>
        <orientation evidence="1 12">Intermembrane side</orientation>
    </subcellularLocation>
</comment>
<keyword evidence="4" id="KW-0479">Metal-binding</keyword>
<evidence type="ECO:0000256" key="10">
    <source>
        <dbReference type="ARBA" id="ARBA00023157"/>
    </source>
</evidence>
<gene>
    <name evidence="15" type="primary">Mo05492</name>
    <name evidence="15" type="ORF">E5Q_05492</name>
</gene>
<evidence type="ECO:0000256" key="6">
    <source>
        <dbReference type="ARBA" id="ARBA00022833"/>
    </source>
</evidence>
<accession>G7E7J4</accession>
<protein>
    <recommendedName>
        <fullName evidence="12">Mitochondrial import inner membrane translocase subunit</fullName>
    </recommendedName>
</protein>
<dbReference type="GO" id="GO:0015031">
    <property type="term" value="P:protein transport"/>
    <property type="evidence" value="ECO:0007669"/>
    <property type="project" value="UniProtKB-KW"/>
</dbReference>
<reference evidence="15 16" key="1">
    <citation type="journal article" date="2011" name="J. Gen. Appl. Microbiol.">
        <title>Draft genome sequencing of the enigmatic basidiomycete Mixia osmundae.</title>
        <authorList>
            <person name="Nishida H."/>
            <person name="Nagatsuka Y."/>
            <person name="Sugiyama J."/>
        </authorList>
    </citation>
    <scope>NUCLEOTIDE SEQUENCE [LARGE SCALE GENOMIC DNA]</scope>
    <source>
        <strain evidence="16">CBS 9802 / IAM 14324 / JCM 22182 / KY 12970</strain>
    </source>
</reference>
<comment type="subunit">
    <text evidence="12">Heterohexamer.</text>
</comment>
<dbReference type="OrthoDB" id="7813104at2759"/>
<dbReference type="SUPFAM" id="SSF144122">
    <property type="entry name" value="Tim10-like"/>
    <property type="match status" value="1"/>
</dbReference>
<keyword evidence="5 12" id="KW-0472">Membrane</keyword>
<dbReference type="Gene3D" id="1.10.287.810">
    <property type="entry name" value="Mitochondrial import inner membrane translocase subunit tim13 like domains"/>
    <property type="match status" value="1"/>
</dbReference>
<comment type="caution">
    <text evidence="15">The sequence shown here is derived from an EMBL/GenBank/DDBJ whole genome shotgun (WGS) entry which is preliminary data.</text>
</comment>
<dbReference type="eggNOG" id="KOG1733">
    <property type="taxonomic scope" value="Eukaryota"/>
</dbReference>
<keyword evidence="7 12" id="KW-0653">Protein transport</keyword>
<dbReference type="OMA" id="RCISQCM"/>
<evidence type="ECO:0000259" key="14">
    <source>
        <dbReference type="Pfam" id="PF02953"/>
    </source>
</evidence>
<dbReference type="InParanoid" id="G7E7J4"/>
<feature type="domain" description="Tim10-like" evidence="14">
    <location>
        <begin position="30"/>
        <end position="89"/>
    </location>
</feature>
<name>G7E7J4_MIXOS</name>
<keyword evidence="11 12" id="KW-0143">Chaperone</keyword>
<dbReference type="GO" id="GO:0005743">
    <property type="term" value="C:mitochondrial inner membrane"/>
    <property type="evidence" value="ECO:0007669"/>
    <property type="project" value="UniProtKB-SubCell"/>
</dbReference>
<evidence type="ECO:0000256" key="4">
    <source>
        <dbReference type="ARBA" id="ARBA00022723"/>
    </source>
</evidence>
<keyword evidence="6" id="KW-0862">Zinc</keyword>
<dbReference type="InterPro" id="IPR035427">
    <property type="entry name" value="Tim10-like_dom_sf"/>
</dbReference>
<evidence type="ECO:0000256" key="13">
    <source>
        <dbReference type="SAM" id="MobiDB-lite"/>
    </source>
</evidence>
<evidence type="ECO:0000313" key="16">
    <source>
        <dbReference type="Proteomes" id="UP000009131"/>
    </source>
</evidence>
<sequence>MADLSGLFGRSASNAPPQDPQVRKQQIMNEVSNQMAMANAQELVNKLNEKCYEKCITRPSTSLSSSEETCLARCMDRFLESFNVVSRTYVARMARERDAQQLAAGSVDDSKFL</sequence>
<dbReference type="InterPro" id="IPR004217">
    <property type="entry name" value="Tim10-like"/>
</dbReference>
<organism evidence="15 16">
    <name type="scientific">Mixia osmundae (strain CBS 9802 / IAM 14324 / JCM 22182 / KY 12970)</name>
    <dbReference type="NCBI Taxonomy" id="764103"/>
    <lineage>
        <taxon>Eukaryota</taxon>
        <taxon>Fungi</taxon>
        <taxon>Dikarya</taxon>
        <taxon>Basidiomycota</taxon>
        <taxon>Pucciniomycotina</taxon>
        <taxon>Mixiomycetes</taxon>
        <taxon>Mixiales</taxon>
        <taxon>Mixiaceae</taxon>
        <taxon>Mixia</taxon>
    </lineage>
</organism>
<dbReference type="HOGENOM" id="CLU_141397_0_1_1"/>
<evidence type="ECO:0000256" key="11">
    <source>
        <dbReference type="ARBA" id="ARBA00023186"/>
    </source>
</evidence>
<evidence type="ECO:0000313" key="15">
    <source>
        <dbReference type="EMBL" id="GAA98804.1"/>
    </source>
</evidence>
<dbReference type="Proteomes" id="UP000009131">
    <property type="component" value="Unassembled WGS sequence"/>
</dbReference>
<keyword evidence="10 12" id="KW-1015">Disulfide bond</keyword>
<evidence type="ECO:0000256" key="8">
    <source>
        <dbReference type="ARBA" id="ARBA00023010"/>
    </source>
</evidence>
<comment type="domain">
    <text evidence="12">The twin CX3C motif contains 4 conserved Cys residues that form 2 disulfide bonds in the mitochondrial intermembrane space.</text>
</comment>
<evidence type="ECO:0000256" key="9">
    <source>
        <dbReference type="ARBA" id="ARBA00023128"/>
    </source>
</evidence>
<keyword evidence="9 12" id="KW-0496">Mitochondrion</keyword>
<dbReference type="GO" id="GO:0045039">
    <property type="term" value="P:protein insertion into mitochondrial inner membrane"/>
    <property type="evidence" value="ECO:0007669"/>
    <property type="project" value="UniProtKB-ARBA"/>
</dbReference>
<dbReference type="RefSeq" id="XP_014566980.1">
    <property type="nucleotide sequence ID" value="XM_014711494.1"/>
</dbReference>
<evidence type="ECO:0000256" key="1">
    <source>
        <dbReference type="ARBA" id="ARBA00004137"/>
    </source>
</evidence>
<evidence type="ECO:0000256" key="7">
    <source>
        <dbReference type="ARBA" id="ARBA00022927"/>
    </source>
</evidence>
<comment type="similarity">
    <text evidence="2 12">Belongs to the small Tim family.</text>
</comment>
<keyword evidence="8 12" id="KW-0811">Translocation</keyword>
<dbReference type="FunFam" id="1.10.287.810:FF:000001">
    <property type="entry name" value="mitochondrial import inner membrane translocase subunit TIM13"/>
    <property type="match status" value="1"/>
</dbReference>
<dbReference type="GO" id="GO:0046872">
    <property type="term" value="F:metal ion binding"/>
    <property type="evidence" value="ECO:0007669"/>
    <property type="project" value="UniProtKB-KW"/>
</dbReference>
<evidence type="ECO:0000256" key="5">
    <source>
        <dbReference type="ARBA" id="ARBA00022792"/>
    </source>
</evidence>
<dbReference type="EMBL" id="BABT02000165">
    <property type="protein sequence ID" value="GAA98804.1"/>
    <property type="molecule type" value="Genomic_DNA"/>
</dbReference>
<comment type="function">
    <text evidence="12">Mitochondrial intermembrane chaperone that participates in the import and insertion of some multi-pass transmembrane proteins into the mitochondrial inner membrane. Also required for the transfer of beta-barrel precursors from the TOM complex to the sorting and assembly machinery (SAM complex) of the outer membrane. Acts as a chaperone-like protein that protects the hydrophobic precursors from aggregation and guide them through the mitochondrial intermembrane space.</text>
</comment>
<keyword evidence="5 12" id="KW-0999">Mitochondrion inner membrane</keyword>
<proteinExistence type="inferred from homology"/>
<evidence type="ECO:0000256" key="12">
    <source>
        <dbReference type="RuleBase" id="RU367043"/>
    </source>
</evidence>
<feature type="region of interest" description="Disordered" evidence="13">
    <location>
        <begin position="1"/>
        <end position="23"/>
    </location>
</feature>
<dbReference type="AlphaFoldDB" id="G7E7J4"/>
<evidence type="ECO:0000256" key="2">
    <source>
        <dbReference type="ARBA" id="ARBA00006720"/>
    </source>
</evidence>
<dbReference type="Pfam" id="PF02953">
    <property type="entry name" value="zf-Tim10_DDP"/>
    <property type="match status" value="1"/>
</dbReference>
<dbReference type="GO" id="GO:0042719">
    <property type="term" value="C:mitochondrial intermembrane space chaperone complex"/>
    <property type="evidence" value="ECO:0007669"/>
    <property type="project" value="UniProtKB-ARBA"/>
</dbReference>
<evidence type="ECO:0000256" key="3">
    <source>
        <dbReference type="ARBA" id="ARBA00022448"/>
    </source>
</evidence>
<reference evidence="15 16" key="2">
    <citation type="journal article" date="2012" name="Open Biol.">
        <title>Characteristics of nucleosomes and linker DNA regions on the genome of the basidiomycete Mixia osmundae revealed by mono- and dinucleosome mapping.</title>
        <authorList>
            <person name="Nishida H."/>
            <person name="Kondo S."/>
            <person name="Matsumoto T."/>
            <person name="Suzuki Y."/>
            <person name="Yoshikawa H."/>
            <person name="Taylor T.D."/>
            <person name="Sugiyama J."/>
        </authorList>
    </citation>
    <scope>NUCLEOTIDE SEQUENCE [LARGE SCALE GENOMIC DNA]</scope>
    <source>
        <strain evidence="16">CBS 9802 / IAM 14324 / JCM 22182 / KY 12970</strain>
    </source>
</reference>